<protein>
    <submittedName>
        <fullName evidence="1">Uncharacterized protein</fullName>
    </submittedName>
</protein>
<sequence length="88" mass="10264">MNSTKELLLIERLKRHPKLFNRMEALLDVVENVTGDCTKADAAESDKFLILALAQQHTRINKSLHHICKQRKELLRRRAVNLLNSQYL</sequence>
<name>A0A0F3IF96_9GAMM</name>
<accession>A0A0F3IF96</accession>
<evidence type="ECO:0000313" key="2">
    <source>
        <dbReference type="Proteomes" id="UP000033684"/>
    </source>
</evidence>
<gene>
    <name evidence="1" type="ORF">VZ94_17760</name>
</gene>
<dbReference type="Proteomes" id="UP000033684">
    <property type="component" value="Unassembled WGS sequence"/>
</dbReference>
<dbReference type="EMBL" id="LAJX01000219">
    <property type="protein sequence ID" value="KJV05495.1"/>
    <property type="molecule type" value="Genomic_DNA"/>
</dbReference>
<reference evidence="1 2" key="2">
    <citation type="journal article" date="2016" name="Microb. Ecol.">
        <title>Genome Characteristics of a Novel Type I Methanotroph (Sn10-6) Isolated from a Flooded Indian Rice Field.</title>
        <authorList>
            <person name="Rahalkar M.C."/>
            <person name="Pandit P.S."/>
            <person name="Dhakephalkar P.K."/>
            <person name="Pore S."/>
            <person name="Arora P."/>
            <person name="Kapse N."/>
        </authorList>
    </citation>
    <scope>NUCLEOTIDE SEQUENCE [LARGE SCALE GENOMIC DNA]</scope>
    <source>
        <strain evidence="1 2">Sn10-6</strain>
    </source>
</reference>
<evidence type="ECO:0000313" key="1">
    <source>
        <dbReference type="EMBL" id="KJV05495.1"/>
    </source>
</evidence>
<proteinExistence type="predicted"/>
<dbReference type="AlphaFoldDB" id="A0A0F3IF96"/>
<dbReference type="RefSeq" id="WP_045780241.1">
    <property type="nucleotide sequence ID" value="NZ_LAJX01000219.1"/>
</dbReference>
<keyword evidence="2" id="KW-1185">Reference proteome</keyword>
<organism evidence="1 2">
    <name type="scientific">Methylocucumis oryzae</name>
    <dbReference type="NCBI Taxonomy" id="1632867"/>
    <lineage>
        <taxon>Bacteria</taxon>
        <taxon>Pseudomonadati</taxon>
        <taxon>Pseudomonadota</taxon>
        <taxon>Gammaproteobacteria</taxon>
        <taxon>Methylococcales</taxon>
        <taxon>Methylococcaceae</taxon>
        <taxon>Methylocucumis</taxon>
    </lineage>
</organism>
<comment type="caution">
    <text evidence="1">The sequence shown here is derived from an EMBL/GenBank/DDBJ whole genome shotgun (WGS) entry which is preliminary data.</text>
</comment>
<reference evidence="2" key="1">
    <citation type="submission" date="2015-03" db="EMBL/GenBank/DDBJ databases">
        <title>Draft genome sequence of a novel methanotroph (Sn10-6) isolated from flooded ricefield rhizosphere in India.</title>
        <authorList>
            <person name="Pandit P.S."/>
            <person name="Pore S.D."/>
            <person name="Arora P."/>
            <person name="Kapse N.G."/>
            <person name="Dhakephalkar P.K."/>
            <person name="Rahalkar M.C."/>
        </authorList>
    </citation>
    <scope>NUCLEOTIDE SEQUENCE [LARGE SCALE GENOMIC DNA]</scope>
    <source>
        <strain evidence="2">Sn10-6</strain>
    </source>
</reference>